<accession>A0ABN2GI29</accession>
<evidence type="ECO:0000259" key="1">
    <source>
        <dbReference type="Pfam" id="PF13115"/>
    </source>
</evidence>
<dbReference type="RefSeq" id="WP_346112024.1">
    <property type="nucleotide sequence ID" value="NZ_BAAAMU010000088.1"/>
</dbReference>
<dbReference type="Pfam" id="PF13115">
    <property type="entry name" value="YtkA"/>
    <property type="match status" value="1"/>
</dbReference>
<organism evidence="2 3">
    <name type="scientific">Nonomuraea maheshkhaliensis</name>
    <dbReference type="NCBI Taxonomy" id="419590"/>
    <lineage>
        <taxon>Bacteria</taxon>
        <taxon>Bacillati</taxon>
        <taxon>Actinomycetota</taxon>
        <taxon>Actinomycetes</taxon>
        <taxon>Streptosporangiales</taxon>
        <taxon>Streptosporangiaceae</taxon>
        <taxon>Nonomuraea</taxon>
    </lineage>
</organism>
<dbReference type="InterPro" id="IPR032693">
    <property type="entry name" value="YtkA-like_dom"/>
</dbReference>
<evidence type="ECO:0000313" key="2">
    <source>
        <dbReference type="EMBL" id="GAA1670896.1"/>
    </source>
</evidence>
<gene>
    <name evidence="2" type="ORF">GCM10009733_080280</name>
</gene>
<proteinExistence type="predicted"/>
<name>A0ABN2GI29_9ACTN</name>
<evidence type="ECO:0000313" key="3">
    <source>
        <dbReference type="Proteomes" id="UP001500064"/>
    </source>
</evidence>
<protein>
    <recommendedName>
        <fullName evidence="1">YtkA-like domain-containing protein</fullName>
    </recommendedName>
</protein>
<keyword evidence="3" id="KW-1185">Reference proteome</keyword>
<dbReference type="Proteomes" id="UP001500064">
    <property type="component" value="Unassembled WGS sequence"/>
</dbReference>
<reference evidence="2 3" key="1">
    <citation type="journal article" date="2019" name="Int. J. Syst. Evol. Microbiol.">
        <title>The Global Catalogue of Microorganisms (GCM) 10K type strain sequencing project: providing services to taxonomists for standard genome sequencing and annotation.</title>
        <authorList>
            <consortium name="The Broad Institute Genomics Platform"/>
            <consortium name="The Broad Institute Genome Sequencing Center for Infectious Disease"/>
            <person name="Wu L."/>
            <person name="Ma J."/>
        </authorList>
    </citation>
    <scope>NUCLEOTIDE SEQUENCE [LARGE SCALE GENOMIC DNA]</scope>
    <source>
        <strain evidence="2 3">JCM 13929</strain>
    </source>
</reference>
<dbReference type="EMBL" id="BAAAMU010000088">
    <property type="protein sequence ID" value="GAA1670896.1"/>
    <property type="molecule type" value="Genomic_DNA"/>
</dbReference>
<sequence length="133" mass="13893">MSTKIRLAGAAVLALAAFLLVLRPWQGEGTTTLTASTATYAVRLSVDRPRSGANTFDIEVEGRNGGTTPDQVSLEPVMPQMGHAYPPVTASPLGAGRFRAAGAVLPMPGMWRITVTVSGTNGTEQAVFPLVVK</sequence>
<comment type="caution">
    <text evidence="2">The sequence shown here is derived from an EMBL/GenBank/DDBJ whole genome shotgun (WGS) entry which is preliminary data.</text>
</comment>
<feature type="domain" description="YtkA-like" evidence="1">
    <location>
        <begin position="38"/>
        <end position="115"/>
    </location>
</feature>